<gene>
    <name evidence="7" type="ORF">S12H4_27096</name>
</gene>
<dbReference type="PANTHER" id="PTHR31209">
    <property type="entry name" value="COFACTOR-INDEPENDENT PHOSPHOGLYCERATE MUTASE"/>
    <property type="match status" value="1"/>
</dbReference>
<protein>
    <recommendedName>
        <fullName evidence="6">Metalloenzyme domain-containing protein</fullName>
    </recommendedName>
</protein>
<dbReference type="SUPFAM" id="SSF53649">
    <property type="entry name" value="Alkaline phosphatase-like"/>
    <property type="match status" value="1"/>
</dbReference>
<dbReference type="GO" id="GO:0004619">
    <property type="term" value="F:phosphoglycerate mutase activity"/>
    <property type="evidence" value="ECO:0007669"/>
    <property type="project" value="UniProtKB-EC"/>
</dbReference>
<accession>X1SNX6</accession>
<comment type="similarity">
    <text evidence="4">Belongs to the BPG-independent phosphoglycerate mutase family. A-PGAM subfamily.</text>
</comment>
<reference evidence="7" key="1">
    <citation type="journal article" date="2014" name="Front. Microbiol.">
        <title>High frequency of phylogenetically diverse reductive dehalogenase-homologous genes in deep subseafloor sedimentary metagenomes.</title>
        <authorList>
            <person name="Kawai M."/>
            <person name="Futagami T."/>
            <person name="Toyoda A."/>
            <person name="Takaki Y."/>
            <person name="Nishi S."/>
            <person name="Hori S."/>
            <person name="Arai W."/>
            <person name="Tsubouchi T."/>
            <person name="Morono Y."/>
            <person name="Uchiyama I."/>
            <person name="Ito T."/>
            <person name="Fujiyama A."/>
            <person name="Inagaki F."/>
            <person name="Takami H."/>
        </authorList>
    </citation>
    <scope>NUCLEOTIDE SEQUENCE</scope>
    <source>
        <strain evidence="7">Expedition CK06-06</strain>
    </source>
</reference>
<dbReference type="InterPro" id="IPR017850">
    <property type="entry name" value="Alkaline_phosphatase_core_sf"/>
</dbReference>
<comment type="catalytic activity">
    <reaction evidence="1">
        <text>(2R)-2-phosphoglycerate = (2R)-3-phosphoglycerate</text>
        <dbReference type="Rhea" id="RHEA:15901"/>
        <dbReference type="ChEBI" id="CHEBI:58272"/>
        <dbReference type="ChEBI" id="CHEBI:58289"/>
        <dbReference type="EC" id="5.4.2.12"/>
    </reaction>
</comment>
<organism evidence="7">
    <name type="scientific">marine sediment metagenome</name>
    <dbReference type="NCBI Taxonomy" id="412755"/>
    <lineage>
        <taxon>unclassified sequences</taxon>
        <taxon>metagenomes</taxon>
        <taxon>ecological metagenomes</taxon>
    </lineage>
</organism>
<dbReference type="EMBL" id="BARW01015439">
    <property type="protein sequence ID" value="GAI94782.1"/>
    <property type="molecule type" value="Genomic_DNA"/>
</dbReference>
<evidence type="ECO:0000256" key="1">
    <source>
        <dbReference type="ARBA" id="ARBA00000370"/>
    </source>
</evidence>
<evidence type="ECO:0000256" key="3">
    <source>
        <dbReference type="ARBA" id="ARBA00004921"/>
    </source>
</evidence>
<evidence type="ECO:0000313" key="7">
    <source>
        <dbReference type="EMBL" id="GAI94782.1"/>
    </source>
</evidence>
<name>X1SNX6_9ZZZZ</name>
<dbReference type="GO" id="GO:0046872">
    <property type="term" value="F:metal ion binding"/>
    <property type="evidence" value="ECO:0007669"/>
    <property type="project" value="InterPro"/>
</dbReference>
<dbReference type="GO" id="GO:0006096">
    <property type="term" value="P:glycolytic process"/>
    <property type="evidence" value="ECO:0007669"/>
    <property type="project" value="UniProtKB-KW"/>
</dbReference>
<dbReference type="Pfam" id="PF01676">
    <property type="entry name" value="Metalloenzyme"/>
    <property type="match status" value="1"/>
</dbReference>
<sequence>MSEIYKLKPAAIASYPMYRGLAKLVGMEVLETGTTIENEFATLKQNYPDYDFFFLHIKGTDSAGEDGDFDRKVQILEQVDKTLPELISLEPDVVVVAGDHSTPALLKGHSWHPVPVLLYSRWCRPDRVSEFSESACASSGGLGRFPATQIMTLAMANALKLIKFGA</sequence>
<evidence type="ECO:0000259" key="6">
    <source>
        <dbReference type="Pfam" id="PF01676"/>
    </source>
</evidence>
<keyword evidence="5" id="KW-0324">Glycolysis</keyword>
<evidence type="ECO:0000256" key="2">
    <source>
        <dbReference type="ARBA" id="ARBA00002315"/>
    </source>
</evidence>
<dbReference type="InterPro" id="IPR004456">
    <property type="entry name" value="Pglycerate_mutase_ApgM"/>
</dbReference>
<comment type="caution">
    <text evidence="7">The sequence shown here is derived from an EMBL/GenBank/DDBJ whole genome shotgun (WGS) entry which is preliminary data.</text>
</comment>
<comment type="function">
    <text evidence="2">Catalyzes the interconversion of 2-phosphoglycerate and 3-phosphoglycerate.</text>
</comment>
<feature type="domain" description="Metalloenzyme" evidence="6">
    <location>
        <begin position="3"/>
        <end position="156"/>
    </location>
</feature>
<evidence type="ECO:0000256" key="5">
    <source>
        <dbReference type="ARBA" id="ARBA00023152"/>
    </source>
</evidence>
<evidence type="ECO:0000256" key="4">
    <source>
        <dbReference type="ARBA" id="ARBA00005524"/>
    </source>
</evidence>
<dbReference type="AlphaFoldDB" id="X1SNX6"/>
<dbReference type="InterPro" id="IPR006124">
    <property type="entry name" value="Metalloenzyme"/>
</dbReference>
<dbReference type="PANTHER" id="PTHR31209:SF0">
    <property type="entry name" value="METALLOENZYME DOMAIN-CONTAINING PROTEIN"/>
    <property type="match status" value="1"/>
</dbReference>
<dbReference type="Gene3D" id="3.40.720.10">
    <property type="entry name" value="Alkaline Phosphatase, subunit A"/>
    <property type="match status" value="1"/>
</dbReference>
<proteinExistence type="inferred from homology"/>
<comment type="pathway">
    <text evidence="3">Carbohydrate degradation.</text>
</comment>